<gene>
    <name evidence="1" type="ORF">SAMN05216266_13129</name>
</gene>
<accession>A0A1I1CJI6</accession>
<keyword evidence="2" id="KW-1185">Reference proteome</keyword>
<evidence type="ECO:0000313" key="1">
    <source>
        <dbReference type="EMBL" id="SFB62647.1"/>
    </source>
</evidence>
<dbReference type="InterPro" id="IPR036249">
    <property type="entry name" value="Thioredoxin-like_sf"/>
</dbReference>
<dbReference type="EMBL" id="FOKG01000031">
    <property type="protein sequence ID" value="SFB62647.1"/>
    <property type="molecule type" value="Genomic_DNA"/>
</dbReference>
<organism evidence="1 2">
    <name type="scientific">Amycolatopsis marina</name>
    <dbReference type="NCBI Taxonomy" id="490629"/>
    <lineage>
        <taxon>Bacteria</taxon>
        <taxon>Bacillati</taxon>
        <taxon>Actinomycetota</taxon>
        <taxon>Actinomycetes</taxon>
        <taxon>Pseudonocardiales</taxon>
        <taxon>Pseudonocardiaceae</taxon>
        <taxon>Amycolatopsis</taxon>
    </lineage>
</organism>
<proteinExistence type="predicted"/>
<dbReference type="InterPro" id="IPR008554">
    <property type="entry name" value="Glutaredoxin-like"/>
</dbReference>
<dbReference type="Gene3D" id="3.40.30.10">
    <property type="entry name" value="Glutaredoxin"/>
    <property type="match status" value="1"/>
</dbReference>
<reference evidence="2" key="1">
    <citation type="submission" date="2016-10" db="EMBL/GenBank/DDBJ databases">
        <authorList>
            <person name="Varghese N."/>
            <person name="Submissions S."/>
        </authorList>
    </citation>
    <scope>NUCLEOTIDE SEQUENCE [LARGE SCALE GENOMIC DNA]</scope>
    <source>
        <strain evidence="2">CGMCC 4.3568</strain>
    </source>
</reference>
<dbReference type="Proteomes" id="UP000243799">
    <property type="component" value="Unassembled WGS sequence"/>
</dbReference>
<protein>
    <submittedName>
        <fullName evidence="1">Glutaredoxin-like domain</fullName>
    </submittedName>
</protein>
<dbReference type="RefSeq" id="WP_091679112.1">
    <property type="nucleotide sequence ID" value="NZ_FOKG01000031.1"/>
</dbReference>
<dbReference type="STRING" id="490629.SAMN05216266_13129"/>
<dbReference type="SUPFAM" id="SSF52833">
    <property type="entry name" value="Thioredoxin-like"/>
    <property type="match status" value="1"/>
</dbReference>
<dbReference type="Pfam" id="PF05768">
    <property type="entry name" value="Glrx-like"/>
    <property type="match status" value="1"/>
</dbReference>
<dbReference type="AlphaFoldDB" id="A0A1I1CJI6"/>
<name>A0A1I1CJI6_9PSEU</name>
<sequence length="98" mass="10835">MTAPVEITFLIQRDCAFCDHAKDVLRRVGQDHPLHITEIDLAGEEGQQLARRAGVMFAPGVLVDGEPFSYGRLSERKLRRALSKRAAAKTRSETEGTA</sequence>
<evidence type="ECO:0000313" key="2">
    <source>
        <dbReference type="Proteomes" id="UP000243799"/>
    </source>
</evidence>
<dbReference type="OrthoDB" id="5119771at2"/>